<dbReference type="STRING" id="31246.A0A183Q6J9"/>
<protein>
    <submittedName>
        <fullName evidence="1">Uncharacterized protein</fullName>
    </submittedName>
</protein>
<gene>
    <name evidence="1" type="ORF">SMTD_LOCUS22235</name>
</gene>
<evidence type="ECO:0000313" key="1">
    <source>
        <dbReference type="EMBL" id="VDP86769.1"/>
    </source>
</evidence>
<organism evidence="1 2">
    <name type="scientific">Schistosoma mattheei</name>
    <dbReference type="NCBI Taxonomy" id="31246"/>
    <lineage>
        <taxon>Eukaryota</taxon>
        <taxon>Metazoa</taxon>
        <taxon>Spiralia</taxon>
        <taxon>Lophotrochozoa</taxon>
        <taxon>Platyhelminthes</taxon>
        <taxon>Trematoda</taxon>
        <taxon>Digenea</taxon>
        <taxon>Strigeidida</taxon>
        <taxon>Schistosomatoidea</taxon>
        <taxon>Schistosomatidae</taxon>
        <taxon>Schistosoma</taxon>
    </lineage>
</organism>
<reference evidence="1 2" key="1">
    <citation type="submission" date="2018-11" db="EMBL/GenBank/DDBJ databases">
        <authorList>
            <consortium name="Pathogen Informatics"/>
        </authorList>
    </citation>
    <scope>NUCLEOTIDE SEQUENCE [LARGE SCALE GENOMIC DNA]</scope>
    <source>
        <strain>Denwood</strain>
        <strain evidence="2">Zambia</strain>
    </source>
</reference>
<dbReference type="AlphaFoldDB" id="A0A183Q6J9"/>
<dbReference type="Proteomes" id="UP000269396">
    <property type="component" value="Unassembled WGS sequence"/>
</dbReference>
<evidence type="ECO:0000313" key="2">
    <source>
        <dbReference type="Proteomes" id="UP000269396"/>
    </source>
</evidence>
<name>A0A183Q6J9_9TREM</name>
<feature type="non-terminal residue" evidence="1">
    <location>
        <position position="1"/>
    </location>
</feature>
<keyword evidence="2" id="KW-1185">Reference proteome</keyword>
<dbReference type="EMBL" id="UZAL01050435">
    <property type="protein sequence ID" value="VDP86769.1"/>
    <property type="molecule type" value="Genomic_DNA"/>
</dbReference>
<proteinExistence type="predicted"/>
<sequence>NSDNVHQHSHYHNHLPFHQNIQSNHQKTFIPELLLIKQPIIRSHIHRRPYELNNIDAPRRLTDNCQRDLYICILHIMSTITLVHLKCLFHSFTIQERLHFLNILNCILIFIVYARLEKIIIGSSKIVEGNEGSLR</sequence>
<accession>A0A183Q6J9</accession>